<reference evidence="2" key="1">
    <citation type="journal article" date="2014" name="Int. J. Syst. Evol. Microbiol.">
        <title>Complete genome sequence of Corynebacterium casei LMG S-19264T (=DSM 44701T), isolated from a smear-ripened cheese.</title>
        <authorList>
            <consortium name="US DOE Joint Genome Institute (JGI-PGF)"/>
            <person name="Walter F."/>
            <person name="Albersmeier A."/>
            <person name="Kalinowski J."/>
            <person name="Ruckert C."/>
        </authorList>
    </citation>
    <scope>NUCLEOTIDE SEQUENCE</scope>
    <source>
        <strain evidence="2">KCTC 42651</strain>
    </source>
</reference>
<accession>A0A918XVR9</accession>
<proteinExistence type="predicted"/>
<reference evidence="2" key="2">
    <citation type="submission" date="2020-09" db="EMBL/GenBank/DDBJ databases">
        <authorList>
            <person name="Sun Q."/>
            <person name="Kim S."/>
        </authorList>
    </citation>
    <scope>NUCLEOTIDE SEQUENCE</scope>
    <source>
        <strain evidence="2">KCTC 42651</strain>
    </source>
</reference>
<sequence length="110" mass="11209">MQQGVQAGPGEPADQGGPDAAGGAGDEQAEGECVGHAAIIAASPAKRQHELAGVERRGGFRSRPLRDRSGMTKERGQARIPSLSSLRSRAADSGIQSYASAASGSQAEPR</sequence>
<feature type="compositionally biased region" description="Low complexity" evidence="1">
    <location>
        <begin position="82"/>
        <end position="110"/>
    </location>
</feature>
<evidence type="ECO:0000256" key="1">
    <source>
        <dbReference type="SAM" id="MobiDB-lite"/>
    </source>
</evidence>
<dbReference type="AlphaFoldDB" id="A0A918XVR9"/>
<gene>
    <name evidence="2" type="ORF">GCM10017083_37200</name>
</gene>
<keyword evidence="3" id="KW-1185">Reference proteome</keyword>
<dbReference type="Proteomes" id="UP000630353">
    <property type="component" value="Unassembled WGS sequence"/>
</dbReference>
<feature type="compositionally biased region" description="Basic and acidic residues" evidence="1">
    <location>
        <begin position="47"/>
        <end position="77"/>
    </location>
</feature>
<feature type="region of interest" description="Disordered" evidence="1">
    <location>
        <begin position="1"/>
        <end position="110"/>
    </location>
</feature>
<dbReference type="EMBL" id="BMZS01000009">
    <property type="protein sequence ID" value="GHD56750.1"/>
    <property type="molecule type" value="Genomic_DNA"/>
</dbReference>
<name>A0A918XVR9_9PROT</name>
<organism evidence="2 3">
    <name type="scientific">Thalassobaculum fulvum</name>
    <dbReference type="NCBI Taxonomy" id="1633335"/>
    <lineage>
        <taxon>Bacteria</taxon>
        <taxon>Pseudomonadati</taxon>
        <taxon>Pseudomonadota</taxon>
        <taxon>Alphaproteobacteria</taxon>
        <taxon>Rhodospirillales</taxon>
        <taxon>Thalassobaculaceae</taxon>
        <taxon>Thalassobaculum</taxon>
    </lineage>
</organism>
<evidence type="ECO:0000313" key="3">
    <source>
        <dbReference type="Proteomes" id="UP000630353"/>
    </source>
</evidence>
<evidence type="ECO:0000313" key="2">
    <source>
        <dbReference type="EMBL" id="GHD56750.1"/>
    </source>
</evidence>
<feature type="compositionally biased region" description="Low complexity" evidence="1">
    <location>
        <begin position="1"/>
        <end position="18"/>
    </location>
</feature>
<comment type="caution">
    <text evidence="2">The sequence shown here is derived from an EMBL/GenBank/DDBJ whole genome shotgun (WGS) entry which is preliminary data.</text>
</comment>
<protein>
    <submittedName>
        <fullName evidence="2">Uncharacterized protein</fullName>
    </submittedName>
</protein>